<name>A0A1C7NZ80_9HYPH</name>
<evidence type="ECO:0000259" key="3">
    <source>
        <dbReference type="Pfam" id="PF00656"/>
    </source>
</evidence>
<dbReference type="RefSeq" id="WP_068955481.1">
    <property type="nucleotide sequence ID" value="NZ_LGLV01000011.1"/>
</dbReference>
<feature type="compositionally biased region" description="Polar residues" evidence="1">
    <location>
        <begin position="328"/>
        <end position="339"/>
    </location>
</feature>
<dbReference type="PATRIC" id="fig|1612624.7.peg.5480"/>
<dbReference type="PANTHER" id="PTHR48104">
    <property type="entry name" value="METACASPASE-4"/>
    <property type="match status" value="1"/>
</dbReference>
<dbReference type="SUPFAM" id="SSF52129">
    <property type="entry name" value="Caspase-like"/>
    <property type="match status" value="1"/>
</dbReference>
<dbReference type="InterPro" id="IPR025493">
    <property type="entry name" value="DUF4384"/>
</dbReference>
<dbReference type="EMBL" id="LGLV01000011">
    <property type="protein sequence ID" value="OBZ94036.1"/>
    <property type="molecule type" value="Genomic_DNA"/>
</dbReference>
<dbReference type="InterPro" id="IPR011600">
    <property type="entry name" value="Pept_C14_caspase"/>
</dbReference>
<dbReference type="InterPro" id="IPR050452">
    <property type="entry name" value="Metacaspase"/>
</dbReference>
<feature type="signal peptide" evidence="2">
    <location>
        <begin position="1"/>
        <end position="31"/>
    </location>
</feature>
<dbReference type="InterPro" id="IPR029030">
    <property type="entry name" value="Caspase-like_dom_sf"/>
</dbReference>
<evidence type="ECO:0000313" key="5">
    <source>
        <dbReference type="EMBL" id="OBZ94036.1"/>
    </source>
</evidence>
<feature type="region of interest" description="Disordered" evidence="1">
    <location>
        <begin position="318"/>
        <end position="346"/>
    </location>
</feature>
<evidence type="ECO:0000256" key="2">
    <source>
        <dbReference type="SAM" id="SignalP"/>
    </source>
</evidence>
<feature type="domain" description="Peptidase C14 caspase" evidence="3">
    <location>
        <begin position="34"/>
        <end position="267"/>
    </location>
</feature>
<dbReference type="GO" id="GO:0005737">
    <property type="term" value="C:cytoplasm"/>
    <property type="evidence" value="ECO:0007669"/>
    <property type="project" value="TreeGrafter"/>
</dbReference>
<dbReference type="PROSITE" id="PS00018">
    <property type="entry name" value="EF_HAND_1"/>
    <property type="match status" value="1"/>
</dbReference>
<feature type="chain" id="PRO_5008890060" evidence="2">
    <location>
        <begin position="32"/>
        <end position="526"/>
    </location>
</feature>
<reference evidence="5 6" key="1">
    <citation type="journal article" date="2016" name="Syst. Appl. Microbiol.">
        <title>Pararhizobium polonicum sp. nov. isolated from tumors on stone fruit rootstocks.</title>
        <authorList>
            <person name="Pulawska J."/>
            <person name="Kuzmanovic N."/>
            <person name="Willems A."/>
            <person name="Pothier J.F."/>
        </authorList>
    </citation>
    <scope>NUCLEOTIDE SEQUENCE [LARGE SCALE GENOMIC DNA]</scope>
    <source>
        <strain evidence="5 6">F5.1</strain>
    </source>
</reference>
<dbReference type="Gene3D" id="3.40.50.1460">
    <property type="match status" value="1"/>
</dbReference>
<dbReference type="OrthoDB" id="9149554at2"/>
<protein>
    <submittedName>
        <fullName evidence="5">Uncharacterized protein</fullName>
    </submittedName>
</protein>
<keyword evidence="6" id="KW-1185">Reference proteome</keyword>
<gene>
    <name evidence="5" type="ORF">ADU59_17690</name>
</gene>
<evidence type="ECO:0000259" key="4">
    <source>
        <dbReference type="Pfam" id="PF14326"/>
    </source>
</evidence>
<keyword evidence="2" id="KW-0732">Signal</keyword>
<dbReference type="Pfam" id="PF14326">
    <property type="entry name" value="DUF4384"/>
    <property type="match status" value="1"/>
</dbReference>
<dbReference type="Pfam" id="PF00656">
    <property type="entry name" value="Peptidase_C14"/>
    <property type="match status" value="1"/>
</dbReference>
<organism evidence="5 6">
    <name type="scientific">Pararhizobium polonicum</name>
    <dbReference type="NCBI Taxonomy" id="1612624"/>
    <lineage>
        <taxon>Bacteria</taxon>
        <taxon>Pseudomonadati</taxon>
        <taxon>Pseudomonadota</taxon>
        <taxon>Alphaproteobacteria</taxon>
        <taxon>Hyphomicrobiales</taxon>
        <taxon>Rhizobiaceae</taxon>
        <taxon>Rhizobium/Agrobacterium group</taxon>
        <taxon>Pararhizobium</taxon>
    </lineage>
</organism>
<accession>A0A1C7NZ80</accession>
<dbReference type="PANTHER" id="PTHR48104:SF30">
    <property type="entry name" value="METACASPASE-1"/>
    <property type="match status" value="1"/>
</dbReference>
<dbReference type="AlphaFoldDB" id="A0A1C7NZ80"/>
<dbReference type="GO" id="GO:0006508">
    <property type="term" value="P:proteolysis"/>
    <property type="evidence" value="ECO:0007669"/>
    <property type="project" value="InterPro"/>
</dbReference>
<dbReference type="STRING" id="1612624.ADU59_17690"/>
<dbReference type="Proteomes" id="UP000093111">
    <property type="component" value="Unassembled WGS sequence"/>
</dbReference>
<evidence type="ECO:0000256" key="1">
    <source>
        <dbReference type="SAM" id="MobiDB-lite"/>
    </source>
</evidence>
<comment type="caution">
    <text evidence="5">The sequence shown here is derived from an EMBL/GenBank/DDBJ whole genome shotgun (WGS) entry which is preliminary data.</text>
</comment>
<evidence type="ECO:0000313" key="6">
    <source>
        <dbReference type="Proteomes" id="UP000093111"/>
    </source>
</evidence>
<proteinExistence type="predicted"/>
<dbReference type="PROSITE" id="PS51257">
    <property type="entry name" value="PROKAR_LIPOPROTEIN"/>
    <property type="match status" value="1"/>
</dbReference>
<dbReference type="InterPro" id="IPR018247">
    <property type="entry name" value="EF_Hand_1_Ca_BS"/>
</dbReference>
<feature type="domain" description="DUF4384" evidence="4">
    <location>
        <begin position="392"/>
        <end position="467"/>
    </location>
</feature>
<sequence>MAALRSAFSHSALGLLSCLAFLGAQPLAARAEDKALLIGIGTYANLPEDMFLHGPKNDVKAIQQLLTGTLSFKPEEIRVLTDEQATRQAILSSMEEWLIAATVPGDRVYLYFSGHGLQVKDLSGDEEDGMDEAISTYDIKAGDTDWTNVILDDEIEAVLEKLKGRAVTLVIDACHSGTISRSLSPQAASGQKGARYLPRPFAQDSRQNVTRGLRIDLGVIDKPARLTAGGVTAWSAAAPYQVAWDDVRQPVEERHGVFTSAYIAGYKPAEADANGNGLVSNAELFEYVTKKSKEYCAAQENCDDLDPQLETVPDALGTSVAKPEPYTAEQTAADQPQNKPENKPEPVYQQAKTEAGTAPAYVDANPIDAIGDIVGKADTGDVTVSLDTGPMLKKGQSFKISVTSRYDGNLVLLDVNGEGIATQIFPNDMAKKITPLSAGSTLTIPDDYYGFDFEADGSGENMLVAIVVSDAVDLKDVAPSAQGLSAALDARQSLSAIVARLQKTWTGDTENRGVRWSLGTLKYTIE</sequence>
<dbReference type="GO" id="GO:0004197">
    <property type="term" value="F:cysteine-type endopeptidase activity"/>
    <property type="evidence" value="ECO:0007669"/>
    <property type="project" value="InterPro"/>
</dbReference>